<dbReference type="EC" id="3.2.2.26" evidence="1 2"/>
<keyword evidence="1" id="KW-0474">Menaquinone biosynthesis</keyword>
<dbReference type="InterPro" id="IPR019963">
    <property type="entry name" value="FL_hydrolase_MqnB"/>
</dbReference>
<dbReference type="PANTHER" id="PTHR46832">
    <property type="entry name" value="5'-METHYLTHIOADENOSINE/S-ADENOSYLHOMOCYSTEINE NUCLEOSIDASE"/>
    <property type="match status" value="1"/>
</dbReference>
<reference evidence="5" key="1">
    <citation type="journal article" date="2019" name="Int. J. Syst. Evol. Microbiol.">
        <title>The Global Catalogue of Microorganisms (GCM) 10K type strain sequencing project: providing services to taxonomists for standard genome sequencing and annotation.</title>
        <authorList>
            <consortium name="The Broad Institute Genomics Platform"/>
            <consortium name="The Broad Institute Genome Sequencing Center for Infectious Disease"/>
            <person name="Wu L."/>
            <person name="Ma J."/>
        </authorList>
    </citation>
    <scope>NUCLEOTIDE SEQUENCE [LARGE SCALE GENOMIC DNA]</scope>
    <source>
        <strain evidence="5">JCM 17664</strain>
    </source>
</reference>
<dbReference type="RefSeq" id="WP_344975414.1">
    <property type="nucleotide sequence ID" value="NZ_BAABFN010000001.1"/>
</dbReference>
<dbReference type="Pfam" id="PF01048">
    <property type="entry name" value="PNP_UDP_1"/>
    <property type="match status" value="1"/>
</dbReference>
<dbReference type="CDD" id="cd17766">
    <property type="entry name" value="futalosine_nucleosidase_MqnB"/>
    <property type="match status" value="1"/>
</dbReference>
<evidence type="ECO:0000259" key="3">
    <source>
        <dbReference type="Pfam" id="PF01048"/>
    </source>
</evidence>
<protein>
    <recommendedName>
        <fullName evidence="1 2">Futalosine hydrolase</fullName>
        <shortName evidence="1">FL hydrolase</shortName>
        <ecNumber evidence="1 2">3.2.2.26</ecNumber>
    </recommendedName>
    <alternativeName>
        <fullName evidence="1">Futalosine nucleosidase</fullName>
    </alternativeName>
    <alternativeName>
        <fullName evidence="1">Menaquinone biosynthetic enzyme MqnB</fullName>
    </alternativeName>
</protein>
<dbReference type="InterPro" id="IPR000845">
    <property type="entry name" value="Nucleoside_phosphorylase_d"/>
</dbReference>
<dbReference type="Proteomes" id="UP001501207">
    <property type="component" value="Unassembled WGS sequence"/>
</dbReference>
<keyword evidence="5" id="KW-1185">Reference proteome</keyword>
<comment type="similarity">
    <text evidence="1">Belongs to the PNP/UDP phosphorylase family. Futalosine hydrolase subfamily.</text>
</comment>
<dbReference type="HAMAP" id="MF_00991">
    <property type="entry name" value="MqnB"/>
    <property type="match status" value="1"/>
</dbReference>
<comment type="function">
    <text evidence="1">Catalyzes the hydrolysis of futalosine (FL) to dehypoxanthine futalosine (DHFL) and hypoxanthine, a step in the biosynthesis of menaquinone (MK, vitamin K2).</text>
</comment>
<evidence type="ECO:0000256" key="1">
    <source>
        <dbReference type="HAMAP-Rule" id="MF_00991"/>
    </source>
</evidence>
<gene>
    <name evidence="1 4" type="primary">mqnB</name>
    <name evidence="4" type="ORF">GCM10023143_07000</name>
</gene>
<organism evidence="4 5">
    <name type="scientific">Compostibacter hankyongensis</name>
    <dbReference type="NCBI Taxonomy" id="1007089"/>
    <lineage>
        <taxon>Bacteria</taxon>
        <taxon>Pseudomonadati</taxon>
        <taxon>Bacteroidota</taxon>
        <taxon>Chitinophagia</taxon>
        <taxon>Chitinophagales</taxon>
        <taxon>Chitinophagaceae</taxon>
        <taxon>Compostibacter</taxon>
    </lineage>
</organism>
<feature type="domain" description="Nucleoside phosphorylase" evidence="3">
    <location>
        <begin position="4"/>
        <end position="215"/>
    </location>
</feature>
<evidence type="ECO:0000256" key="2">
    <source>
        <dbReference type="NCBIfam" id="TIGR03664"/>
    </source>
</evidence>
<name>A0ABP8FGV0_9BACT</name>
<comment type="caution">
    <text evidence="4">The sequence shown here is derived from an EMBL/GenBank/DDBJ whole genome shotgun (WGS) entry which is preliminary data.</text>
</comment>
<evidence type="ECO:0000313" key="5">
    <source>
        <dbReference type="Proteomes" id="UP001501207"/>
    </source>
</evidence>
<sequence length="222" mass="24407">MNLLIVAATPAEIQPLSAYLQQHWDRESHGYKKAGKHIRLCITGAGMLSTAYHLTRVIREERFSLAIQAGIAGSFVPELPVGAVAAVSRDTPADLGADTGSGFLHLTAMPFFEEQDIFDRCWLPCPLEQLPFSTALPRISAVTVNTVSGSAPAIAALRERYSPDIESMEGAAFHYVCLREKIPFLQLRSISNAVTVRDSSRWNIPLAITELNRYLNGLLEEL</sequence>
<dbReference type="NCBIfam" id="TIGR03664">
    <property type="entry name" value="fut_nucase"/>
    <property type="match status" value="1"/>
</dbReference>
<dbReference type="GO" id="GO:0016787">
    <property type="term" value="F:hydrolase activity"/>
    <property type="evidence" value="ECO:0007669"/>
    <property type="project" value="UniProtKB-KW"/>
</dbReference>
<accession>A0ABP8FGV0</accession>
<dbReference type="SUPFAM" id="SSF53167">
    <property type="entry name" value="Purine and uridine phosphorylases"/>
    <property type="match status" value="1"/>
</dbReference>
<dbReference type="EMBL" id="BAABFN010000001">
    <property type="protein sequence ID" value="GAA4303505.1"/>
    <property type="molecule type" value="Genomic_DNA"/>
</dbReference>
<dbReference type="Gene3D" id="3.40.50.1580">
    <property type="entry name" value="Nucleoside phosphorylase domain"/>
    <property type="match status" value="1"/>
</dbReference>
<dbReference type="PANTHER" id="PTHR46832:SF2">
    <property type="entry name" value="FUTALOSINE HYDROLASE"/>
    <property type="match status" value="1"/>
</dbReference>
<keyword evidence="1 4" id="KW-0378">Hydrolase</keyword>
<comment type="pathway">
    <text evidence="1">Quinol/quinone metabolism; menaquinone biosynthesis.</text>
</comment>
<dbReference type="InterPro" id="IPR035994">
    <property type="entry name" value="Nucleoside_phosphorylase_sf"/>
</dbReference>
<evidence type="ECO:0000313" key="4">
    <source>
        <dbReference type="EMBL" id="GAA4303505.1"/>
    </source>
</evidence>
<proteinExistence type="inferred from homology"/>
<comment type="catalytic activity">
    <reaction evidence="1">
        <text>futalosine + H2O = dehypoxanthine futalosine + hypoxanthine</text>
        <dbReference type="Rhea" id="RHEA:25904"/>
        <dbReference type="ChEBI" id="CHEBI:15377"/>
        <dbReference type="ChEBI" id="CHEBI:17368"/>
        <dbReference type="ChEBI" id="CHEBI:58863"/>
        <dbReference type="ChEBI" id="CHEBI:58864"/>
        <dbReference type="EC" id="3.2.2.26"/>
    </reaction>
</comment>